<organism evidence="5 6">
    <name type="scientific">Flexibacter flexilis DSM 6793</name>
    <dbReference type="NCBI Taxonomy" id="927664"/>
    <lineage>
        <taxon>Bacteria</taxon>
        <taxon>Pseudomonadati</taxon>
        <taxon>Bacteroidota</taxon>
        <taxon>Cytophagia</taxon>
        <taxon>Cytophagales</taxon>
        <taxon>Flexibacteraceae</taxon>
        <taxon>Flexibacter</taxon>
    </lineage>
</organism>
<evidence type="ECO:0000313" key="6">
    <source>
        <dbReference type="Proteomes" id="UP000199514"/>
    </source>
</evidence>
<gene>
    <name evidence="5" type="ORF">SAMN05421780_11024</name>
</gene>
<dbReference type="InterPro" id="IPR050090">
    <property type="entry name" value="Tyrosine_recombinase_XerCD"/>
</dbReference>
<dbReference type="STRING" id="927664.SAMN05421780_11024"/>
<evidence type="ECO:0000256" key="2">
    <source>
        <dbReference type="ARBA" id="ARBA00023125"/>
    </source>
</evidence>
<evidence type="ECO:0000256" key="1">
    <source>
        <dbReference type="ARBA" id="ARBA00008857"/>
    </source>
</evidence>
<accession>A0A1I1M3X3</accession>
<dbReference type="Pfam" id="PF00589">
    <property type="entry name" value="Phage_integrase"/>
    <property type="match status" value="1"/>
</dbReference>
<evidence type="ECO:0000313" key="5">
    <source>
        <dbReference type="EMBL" id="SFC80187.1"/>
    </source>
</evidence>
<comment type="similarity">
    <text evidence="1">Belongs to the 'phage' integrase family.</text>
</comment>
<dbReference type="OrthoDB" id="1098628at2"/>
<dbReference type="Proteomes" id="UP000199514">
    <property type="component" value="Unassembled WGS sequence"/>
</dbReference>
<dbReference type="AlphaFoldDB" id="A0A1I1M3X3"/>
<reference evidence="5 6" key="1">
    <citation type="submission" date="2016-10" db="EMBL/GenBank/DDBJ databases">
        <authorList>
            <person name="de Groot N.N."/>
        </authorList>
    </citation>
    <scope>NUCLEOTIDE SEQUENCE [LARGE SCALE GENOMIC DNA]</scope>
    <source>
        <strain evidence="5 6">DSM 6793</strain>
    </source>
</reference>
<keyword evidence="3" id="KW-0233">DNA recombination</keyword>
<feature type="domain" description="Tyr recombinase" evidence="4">
    <location>
        <begin position="201"/>
        <end position="378"/>
    </location>
</feature>
<dbReference type="RefSeq" id="WP_091514920.1">
    <property type="nucleotide sequence ID" value="NZ_FOLE01000010.1"/>
</dbReference>
<dbReference type="EMBL" id="FOLE01000010">
    <property type="protein sequence ID" value="SFC80187.1"/>
    <property type="molecule type" value="Genomic_DNA"/>
</dbReference>
<evidence type="ECO:0000256" key="3">
    <source>
        <dbReference type="ARBA" id="ARBA00023172"/>
    </source>
</evidence>
<dbReference type="GO" id="GO:0003677">
    <property type="term" value="F:DNA binding"/>
    <property type="evidence" value="ECO:0007669"/>
    <property type="project" value="UniProtKB-KW"/>
</dbReference>
<dbReference type="InterPro" id="IPR002104">
    <property type="entry name" value="Integrase_catalytic"/>
</dbReference>
<dbReference type="InterPro" id="IPR011010">
    <property type="entry name" value="DNA_brk_join_enz"/>
</dbReference>
<dbReference type="InterPro" id="IPR010998">
    <property type="entry name" value="Integrase_recombinase_N"/>
</dbReference>
<protein>
    <submittedName>
        <fullName evidence="5">Site-specific recombinase XerD</fullName>
    </submittedName>
</protein>
<dbReference type="Gene3D" id="1.10.150.130">
    <property type="match status" value="1"/>
</dbReference>
<dbReference type="InterPro" id="IPR013762">
    <property type="entry name" value="Integrase-like_cat_sf"/>
</dbReference>
<dbReference type="PANTHER" id="PTHR30349">
    <property type="entry name" value="PHAGE INTEGRASE-RELATED"/>
    <property type="match status" value="1"/>
</dbReference>
<dbReference type="GO" id="GO:0015074">
    <property type="term" value="P:DNA integration"/>
    <property type="evidence" value="ECO:0007669"/>
    <property type="project" value="InterPro"/>
</dbReference>
<proteinExistence type="inferred from homology"/>
<dbReference type="PROSITE" id="PS51898">
    <property type="entry name" value="TYR_RECOMBINASE"/>
    <property type="match status" value="1"/>
</dbReference>
<name>A0A1I1M3X3_9BACT</name>
<keyword evidence="2" id="KW-0238">DNA-binding</keyword>
<keyword evidence="6" id="KW-1185">Reference proteome</keyword>
<evidence type="ECO:0000259" key="4">
    <source>
        <dbReference type="PROSITE" id="PS51898"/>
    </source>
</evidence>
<dbReference type="SUPFAM" id="SSF56349">
    <property type="entry name" value="DNA breaking-rejoining enzymes"/>
    <property type="match status" value="1"/>
</dbReference>
<dbReference type="GO" id="GO:0006310">
    <property type="term" value="P:DNA recombination"/>
    <property type="evidence" value="ECO:0007669"/>
    <property type="project" value="UniProtKB-KW"/>
</dbReference>
<sequence>MTIYTFHRLEQKNKKGEAPIYAYVILDGEKSGNFALGLVAKPELLGQMQSQINLAKQAITDIHTFLSMSQKSVAANDIKDEYIRRKRGNTIKIVEVNKPAAASQTPSEDICFFDVARRMGKPHFYIQWFEKYAKQHPEFSTKISEIRPLIDNYLSVFQQKNTGTAKVYFGRIKQVILFAIDEGLIVKNPLRGIVVKAKKREKLTYLTQEDLEKIENYAFAPKIKPYAEIFLFACQTGLSLSDCATITQANVVAYGERLYIVARRKKSSSVIRTHLSAKAHGLWQKYQYNFSQYFDAFDAKLYKKQHNLRIQVLMKIIREITGVKKVTFHKARATKAFELLNRGATIDTVSATLGHANTVITQQYYAELSLQTLDNALDKLDN</sequence>
<dbReference type="Gene3D" id="1.10.443.10">
    <property type="entry name" value="Intergrase catalytic core"/>
    <property type="match status" value="1"/>
</dbReference>
<dbReference type="PANTHER" id="PTHR30349:SF64">
    <property type="entry name" value="PROPHAGE INTEGRASE INTD-RELATED"/>
    <property type="match status" value="1"/>
</dbReference>